<evidence type="ECO:0000313" key="2">
    <source>
        <dbReference type="EMBL" id="RLV57823.1"/>
    </source>
</evidence>
<organism evidence="2 3">
    <name type="scientific">Parashewanella curva</name>
    <dbReference type="NCBI Taxonomy" id="2338552"/>
    <lineage>
        <taxon>Bacteria</taxon>
        <taxon>Pseudomonadati</taxon>
        <taxon>Pseudomonadota</taxon>
        <taxon>Gammaproteobacteria</taxon>
        <taxon>Alteromonadales</taxon>
        <taxon>Shewanellaceae</taxon>
        <taxon>Parashewanella</taxon>
    </lineage>
</organism>
<reference evidence="2 3" key="1">
    <citation type="submission" date="2018-09" db="EMBL/GenBank/DDBJ databases">
        <title>Phylogeny of the Shewanellaceae, and recommendation for two new genera, Pseudoshewanella and Parashewanella.</title>
        <authorList>
            <person name="Wang G."/>
        </authorList>
    </citation>
    <scope>NUCLEOTIDE SEQUENCE [LARGE SCALE GENOMIC DNA]</scope>
    <source>
        <strain evidence="2 3">C51</strain>
    </source>
</reference>
<evidence type="ECO:0000256" key="1">
    <source>
        <dbReference type="SAM" id="Phobius"/>
    </source>
</evidence>
<dbReference type="RefSeq" id="WP_121840837.1">
    <property type="nucleotide sequence ID" value="NZ_ML014885.1"/>
</dbReference>
<keyword evidence="3" id="KW-1185">Reference proteome</keyword>
<feature type="transmembrane region" description="Helical" evidence="1">
    <location>
        <begin position="183"/>
        <end position="211"/>
    </location>
</feature>
<protein>
    <submittedName>
        <fullName evidence="2">Uncharacterized protein</fullName>
    </submittedName>
</protein>
<comment type="caution">
    <text evidence="2">The sequence shown here is derived from an EMBL/GenBank/DDBJ whole genome shotgun (WGS) entry which is preliminary data.</text>
</comment>
<gene>
    <name evidence="2" type="ORF">D5018_20505</name>
</gene>
<dbReference type="EMBL" id="QZEI01000136">
    <property type="protein sequence ID" value="RLV57823.1"/>
    <property type="molecule type" value="Genomic_DNA"/>
</dbReference>
<keyword evidence="1" id="KW-0812">Transmembrane</keyword>
<feature type="transmembrane region" description="Helical" evidence="1">
    <location>
        <begin position="153"/>
        <end position="177"/>
    </location>
</feature>
<name>A0A3L8PTA2_9GAMM</name>
<keyword evidence="1" id="KW-0472">Membrane</keyword>
<accession>A0A3L8PTA2</accession>
<dbReference type="AlphaFoldDB" id="A0A3L8PTA2"/>
<sequence length="359" mass="39827">MSANNIQPLMPSHIMVCQSAPTISKPQTFTVEQEQPQVLEVNSKTFIVGQVPEYCAEGALFYETKPCEFTVPPPSYSSLVIECLENNSTECISEAQKSEVPLNPVTVTQPQKSPFILDAIKMKQLGKLEMNGCTYKIANSFCCRTADINCKSLCSFSACLLGTTSIIVTPATIFGTLSVSGTAAIVFSALGSGGGSFFGSILISTALGLTYRYTSYRLNKPVLEIANNLMTELNQFLKLKDEADFKLGFLPMALRSKGEKYSMRDPIAIKNYKSFISAREFLMAIVNGDNLPNGKVATFDEFVPFEGYTRVQKHQIGHLIKCFELYDTKKYNELSEYLNNIPEEECLVPSDEKSWQQKN</sequence>
<dbReference type="Proteomes" id="UP000281474">
    <property type="component" value="Unassembled WGS sequence"/>
</dbReference>
<proteinExistence type="predicted"/>
<keyword evidence="1" id="KW-1133">Transmembrane helix</keyword>
<evidence type="ECO:0000313" key="3">
    <source>
        <dbReference type="Proteomes" id="UP000281474"/>
    </source>
</evidence>